<keyword evidence="4 10" id="KW-0560">Oxidoreductase</keyword>
<sequence length="448" mass="47569">MSHAFDLIVLGAGSAGLTVARRSAKLGARVALFDPDALGGTCVNRGCVPKKAMWFAAQWAQAQRLAADIGFAVTPAPLDWARFRRQRDDYIAGIRQRYTQRLDEEGIHVQPSAARFVAANTLLDADGARYSAPQIVIATGARPRRLDIPGFELGMVSDDIFILEAAPRHIAVVGGGYVATEFACVMHGLGCQVDLLVRGGLLSSFDDALVEALATQMQARGMRIVRDVEVVAAQGTPGDIRLRDASGASHGPYDAVLWAVGRTPNTDGLGLDAVEVALDTKGHVQTDAFQNTSVPGITAIGDVTGRHALTPVAVAAGHALAQRLFGGEPQAHFDYEAIPSVVFAEPPLGGVGLTEREARERHGDAVRIHAGSYTPLQLMVAGHHEQSMVKLVCVGEDERVLGIHALGPGSEELLQGFAVALRMGLHRRDLKASVAIHPTAAEEVVLLR</sequence>
<accession>A0A1I4CAV4</accession>
<evidence type="ECO:0000313" key="14">
    <source>
        <dbReference type="Proteomes" id="UP000198725"/>
    </source>
</evidence>
<evidence type="ECO:0000256" key="7">
    <source>
        <dbReference type="PIRSR" id="PIRSR000350-2"/>
    </source>
</evidence>
<evidence type="ECO:0000256" key="1">
    <source>
        <dbReference type="ARBA" id="ARBA00007532"/>
    </source>
</evidence>
<evidence type="ECO:0000256" key="5">
    <source>
        <dbReference type="ARBA" id="ARBA00023157"/>
    </source>
</evidence>
<evidence type="ECO:0000256" key="2">
    <source>
        <dbReference type="ARBA" id="ARBA00022630"/>
    </source>
</evidence>
<keyword evidence="2 10" id="KW-0285">Flavoprotein</keyword>
<dbReference type="PIRSF" id="PIRSF000350">
    <property type="entry name" value="Mercury_reductase_MerA"/>
    <property type="match status" value="1"/>
</dbReference>
<evidence type="ECO:0000256" key="10">
    <source>
        <dbReference type="RuleBase" id="RU003691"/>
    </source>
</evidence>
<dbReference type="Pfam" id="PF02852">
    <property type="entry name" value="Pyr_redox_dim"/>
    <property type="match status" value="1"/>
</dbReference>
<keyword evidence="14" id="KW-1185">Reference proteome</keyword>
<feature type="binding site" evidence="8">
    <location>
        <begin position="174"/>
        <end position="181"/>
    </location>
    <ligand>
        <name>NAD(+)</name>
        <dbReference type="ChEBI" id="CHEBI:57540"/>
    </ligand>
</feature>
<evidence type="ECO:0000256" key="9">
    <source>
        <dbReference type="PIRSR" id="PIRSR000350-4"/>
    </source>
</evidence>
<feature type="active site" description="Proton acceptor" evidence="7">
    <location>
        <position position="437"/>
    </location>
</feature>
<dbReference type="Gene3D" id="3.50.50.60">
    <property type="entry name" value="FAD/NAD(P)-binding domain"/>
    <property type="match status" value="2"/>
</dbReference>
<protein>
    <submittedName>
        <fullName evidence="13">NADPH-glutathione reductase</fullName>
    </submittedName>
</protein>
<feature type="disulfide bond" description="Redox-active" evidence="9">
    <location>
        <begin position="42"/>
        <end position="47"/>
    </location>
</feature>
<dbReference type="PRINTS" id="PR00411">
    <property type="entry name" value="PNDRDTASEI"/>
</dbReference>
<dbReference type="PROSITE" id="PS00076">
    <property type="entry name" value="PYRIDINE_REDOX_1"/>
    <property type="match status" value="1"/>
</dbReference>
<feature type="domain" description="Pyridine nucleotide-disulphide oxidoreductase dimerisation" evidence="11">
    <location>
        <begin position="338"/>
        <end position="445"/>
    </location>
</feature>
<dbReference type="PRINTS" id="PR00368">
    <property type="entry name" value="FADPNR"/>
</dbReference>
<dbReference type="GO" id="GO:0045454">
    <property type="term" value="P:cell redox homeostasis"/>
    <property type="evidence" value="ECO:0007669"/>
    <property type="project" value="InterPro"/>
</dbReference>
<evidence type="ECO:0000256" key="8">
    <source>
        <dbReference type="PIRSR" id="PIRSR000350-3"/>
    </source>
</evidence>
<dbReference type="AlphaFoldDB" id="A0A1I4CAV4"/>
<keyword evidence="8" id="KW-0547">Nucleotide-binding</keyword>
<dbReference type="GO" id="GO:0006749">
    <property type="term" value="P:glutathione metabolic process"/>
    <property type="evidence" value="ECO:0007669"/>
    <property type="project" value="TreeGrafter"/>
</dbReference>
<evidence type="ECO:0000259" key="11">
    <source>
        <dbReference type="Pfam" id="PF02852"/>
    </source>
</evidence>
<keyword evidence="5" id="KW-1015">Disulfide bond</keyword>
<evidence type="ECO:0000256" key="3">
    <source>
        <dbReference type="ARBA" id="ARBA00022827"/>
    </source>
</evidence>
<dbReference type="GO" id="GO:0005829">
    <property type="term" value="C:cytosol"/>
    <property type="evidence" value="ECO:0007669"/>
    <property type="project" value="TreeGrafter"/>
</dbReference>
<dbReference type="SUPFAM" id="SSF51905">
    <property type="entry name" value="FAD/NAD(P)-binding domain"/>
    <property type="match status" value="1"/>
</dbReference>
<evidence type="ECO:0000313" key="13">
    <source>
        <dbReference type="EMBL" id="SFK77923.1"/>
    </source>
</evidence>
<reference evidence="14" key="1">
    <citation type="submission" date="2016-10" db="EMBL/GenBank/DDBJ databases">
        <authorList>
            <person name="Varghese N."/>
            <person name="Submissions S."/>
        </authorList>
    </citation>
    <scope>NUCLEOTIDE SEQUENCE [LARGE SCALE GENOMIC DNA]</scope>
    <source>
        <strain evidence="14">MO64</strain>
    </source>
</reference>
<dbReference type="InterPro" id="IPR036188">
    <property type="entry name" value="FAD/NAD-bd_sf"/>
</dbReference>
<name>A0A1I4CAV4_9GAMM</name>
<comment type="cofactor">
    <cofactor evidence="8">
        <name>FAD</name>
        <dbReference type="ChEBI" id="CHEBI:57692"/>
    </cofactor>
    <text evidence="8">Binds 1 FAD per subunit.</text>
</comment>
<evidence type="ECO:0000259" key="12">
    <source>
        <dbReference type="Pfam" id="PF07992"/>
    </source>
</evidence>
<dbReference type="Pfam" id="PF07992">
    <property type="entry name" value="Pyr_redox_2"/>
    <property type="match status" value="1"/>
</dbReference>
<dbReference type="InterPro" id="IPR023753">
    <property type="entry name" value="FAD/NAD-binding_dom"/>
</dbReference>
<dbReference type="InterPro" id="IPR004099">
    <property type="entry name" value="Pyr_nucl-diS_OxRdtase_dimer"/>
</dbReference>
<dbReference type="GO" id="GO:0050660">
    <property type="term" value="F:flavin adenine dinucleotide binding"/>
    <property type="evidence" value="ECO:0007669"/>
    <property type="project" value="InterPro"/>
</dbReference>
<dbReference type="GO" id="GO:0034599">
    <property type="term" value="P:cellular response to oxidative stress"/>
    <property type="evidence" value="ECO:0007669"/>
    <property type="project" value="TreeGrafter"/>
</dbReference>
<keyword evidence="6 10" id="KW-0676">Redox-active center</keyword>
<gene>
    <name evidence="13" type="ORF">SAMN05192579_106180</name>
</gene>
<dbReference type="PANTHER" id="PTHR42737">
    <property type="entry name" value="GLUTATHIONE REDUCTASE"/>
    <property type="match status" value="1"/>
</dbReference>
<feature type="binding site" evidence="8">
    <location>
        <position position="261"/>
    </location>
    <ligand>
        <name>NAD(+)</name>
        <dbReference type="ChEBI" id="CHEBI:57540"/>
    </ligand>
</feature>
<feature type="binding site" evidence="8">
    <location>
        <position position="302"/>
    </location>
    <ligand>
        <name>FAD</name>
        <dbReference type="ChEBI" id="CHEBI:57692"/>
    </ligand>
</feature>
<evidence type="ECO:0000256" key="6">
    <source>
        <dbReference type="ARBA" id="ARBA00023284"/>
    </source>
</evidence>
<evidence type="ECO:0000256" key="4">
    <source>
        <dbReference type="ARBA" id="ARBA00023002"/>
    </source>
</evidence>
<proteinExistence type="inferred from homology"/>
<keyword evidence="8" id="KW-0520">NAD</keyword>
<dbReference type="PANTHER" id="PTHR42737:SF2">
    <property type="entry name" value="GLUTATHIONE REDUCTASE"/>
    <property type="match status" value="1"/>
</dbReference>
<dbReference type="InterPro" id="IPR016156">
    <property type="entry name" value="FAD/NAD-linked_Rdtase_dimer_sf"/>
</dbReference>
<dbReference type="RefSeq" id="WP_092703328.1">
    <property type="nucleotide sequence ID" value="NZ_FOSR01000006.1"/>
</dbReference>
<feature type="domain" description="FAD/NAD(P)-binding" evidence="12">
    <location>
        <begin position="5"/>
        <end position="317"/>
    </location>
</feature>
<dbReference type="InterPro" id="IPR046952">
    <property type="entry name" value="GSHR/TRXR-like"/>
</dbReference>
<keyword evidence="3 8" id="KW-0274">FAD</keyword>
<dbReference type="InterPro" id="IPR012999">
    <property type="entry name" value="Pyr_OxRdtase_I_AS"/>
</dbReference>
<dbReference type="InterPro" id="IPR001100">
    <property type="entry name" value="Pyr_nuc-diS_OxRdtase"/>
</dbReference>
<dbReference type="EMBL" id="FOSR01000006">
    <property type="protein sequence ID" value="SFK77923.1"/>
    <property type="molecule type" value="Genomic_DNA"/>
</dbReference>
<dbReference type="NCBIfam" id="NF004776">
    <property type="entry name" value="PRK06116.1"/>
    <property type="match status" value="1"/>
</dbReference>
<comment type="similarity">
    <text evidence="1 10">Belongs to the class-I pyridine nucleotide-disulfide oxidoreductase family.</text>
</comment>
<feature type="binding site" evidence="8">
    <location>
        <position position="51"/>
    </location>
    <ligand>
        <name>FAD</name>
        <dbReference type="ChEBI" id="CHEBI:57692"/>
    </ligand>
</feature>
<dbReference type="Proteomes" id="UP000198725">
    <property type="component" value="Unassembled WGS sequence"/>
</dbReference>
<dbReference type="Gene3D" id="3.30.390.30">
    <property type="match status" value="1"/>
</dbReference>
<organism evidence="13 14">
    <name type="scientific">Rhodanobacter glycinis</name>
    <dbReference type="NCBI Taxonomy" id="582702"/>
    <lineage>
        <taxon>Bacteria</taxon>
        <taxon>Pseudomonadati</taxon>
        <taxon>Pseudomonadota</taxon>
        <taxon>Gammaproteobacteria</taxon>
        <taxon>Lysobacterales</taxon>
        <taxon>Rhodanobacteraceae</taxon>
        <taxon>Rhodanobacter</taxon>
    </lineage>
</organism>
<dbReference type="SUPFAM" id="SSF55424">
    <property type="entry name" value="FAD/NAD-linked reductases, dimerisation (C-terminal) domain"/>
    <property type="match status" value="1"/>
</dbReference>
<dbReference type="GO" id="GO:0004362">
    <property type="term" value="F:glutathione-disulfide reductase (NADPH) activity"/>
    <property type="evidence" value="ECO:0007669"/>
    <property type="project" value="TreeGrafter"/>
</dbReference>